<organism evidence="2 3">
    <name type="scientific">Aegilops tauschii subsp. strangulata</name>
    <name type="common">Goatgrass</name>
    <dbReference type="NCBI Taxonomy" id="200361"/>
    <lineage>
        <taxon>Eukaryota</taxon>
        <taxon>Viridiplantae</taxon>
        <taxon>Streptophyta</taxon>
        <taxon>Embryophyta</taxon>
        <taxon>Tracheophyta</taxon>
        <taxon>Spermatophyta</taxon>
        <taxon>Magnoliopsida</taxon>
        <taxon>Liliopsida</taxon>
        <taxon>Poales</taxon>
        <taxon>Poaceae</taxon>
        <taxon>BOP clade</taxon>
        <taxon>Pooideae</taxon>
        <taxon>Triticodae</taxon>
        <taxon>Triticeae</taxon>
        <taxon>Triticinae</taxon>
        <taxon>Aegilops</taxon>
    </lineage>
</organism>
<evidence type="ECO:0000313" key="3">
    <source>
        <dbReference type="Proteomes" id="UP000015105"/>
    </source>
</evidence>
<keyword evidence="1" id="KW-0472">Membrane</keyword>
<keyword evidence="3" id="KW-1185">Reference proteome</keyword>
<reference evidence="2" key="4">
    <citation type="submission" date="2019-03" db="UniProtKB">
        <authorList>
            <consortium name="EnsemblPlants"/>
        </authorList>
    </citation>
    <scope>IDENTIFICATION</scope>
</reference>
<evidence type="ECO:0000313" key="2">
    <source>
        <dbReference type="EnsemblPlants" id="AET7Gv21139000.3"/>
    </source>
</evidence>
<sequence>MSFEDAVCKLAADIAAASPALVKKAVDALARSSRACAAADAFIHLFLGTLYVIVAAIFFDTVAVRVCGGDYAARSVLSEITGCIFIASLLLSAPAFLLFFLRAAGSSSELAEGLLMKDFDERLSSASESPTSPLGRAAARLFAWSFWLRLISWILQLCGLFPEMSDFLADASNLGIWSCFALIYLRAGMALRRMNPRPSDIIVAEADHAASPTQVTGINPHMK</sequence>
<reference evidence="3" key="1">
    <citation type="journal article" date="2014" name="Science">
        <title>Ancient hybridizations among the ancestral genomes of bread wheat.</title>
        <authorList>
            <consortium name="International Wheat Genome Sequencing Consortium,"/>
            <person name="Marcussen T."/>
            <person name="Sandve S.R."/>
            <person name="Heier L."/>
            <person name="Spannagl M."/>
            <person name="Pfeifer M."/>
            <person name="Jakobsen K.S."/>
            <person name="Wulff B.B."/>
            <person name="Steuernagel B."/>
            <person name="Mayer K.F."/>
            <person name="Olsen O.A."/>
        </authorList>
    </citation>
    <scope>NUCLEOTIDE SEQUENCE [LARGE SCALE GENOMIC DNA]</scope>
    <source>
        <strain evidence="3">cv. AL8/78</strain>
    </source>
</reference>
<reference evidence="2" key="3">
    <citation type="journal article" date="2017" name="Nature">
        <title>Genome sequence of the progenitor of the wheat D genome Aegilops tauschii.</title>
        <authorList>
            <person name="Luo M.C."/>
            <person name="Gu Y.Q."/>
            <person name="Puiu D."/>
            <person name="Wang H."/>
            <person name="Twardziok S.O."/>
            <person name="Deal K.R."/>
            <person name="Huo N."/>
            <person name="Zhu T."/>
            <person name="Wang L."/>
            <person name="Wang Y."/>
            <person name="McGuire P.E."/>
            <person name="Liu S."/>
            <person name="Long H."/>
            <person name="Ramasamy R.K."/>
            <person name="Rodriguez J.C."/>
            <person name="Van S.L."/>
            <person name="Yuan L."/>
            <person name="Wang Z."/>
            <person name="Xia Z."/>
            <person name="Xiao L."/>
            <person name="Anderson O.D."/>
            <person name="Ouyang S."/>
            <person name="Liang Y."/>
            <person name="Zimin A.V."/>
            <person name="Pertea G."/>
            <person name="Qi P."/>
            <person name="Bennetzen J.L."/>
            <person name="Dai X."/>
            <person name="Dawson M.W."/>
            <person name="Muller H.G."/>
            <person name="Kugler K."/>
            <person name="Rivarola-Duarte L."/>
            <person name="Spannagl M."/>
            <person name="Mayer K.F.X."/>
            <person name="Lu F.H."/>
            <person name="Bevan M.W."/>
            <person name="Leroy P."/>
            <person name="Li P."/>
            <person name="You F.M."/>
            <person name="Sun Q."/>
            <person name="Liu Z."/>
            <person name="Lyons E."/>
            <person name="Wicker T."/>
            <person name="Salzberg S.L."/>
            <person name="Devos K.M."/>
            <person name="Dvorak J."/>
        </authorList>
    </citation>
    <scope>NUCLEOTIDE SEQUENCE [LARGE SCALE GENOMIC DNA]</scope>
    <source>
        <strain evidence="2">cv. AL8/78</strain>
    </source>
</reference>
<accession>A0A453SXL7</accession>
<keyword evidence="1" id="KW-1133">Transmembrane helix</keyword>
<proteinExistence type="predicted"/>
<reference evidence="2" key="5">
    <citation type="journal article" date="2021" name="G3 (Bethesda)">
        <title>Aegilops tauschii genome assembly Aet v5.0 features greater sequence contiguity and improved annotation.</title>
        <authorList>
            <person name="Wang L."/>
            <person name="Zhu T."/>
            <person name="Rodriguez J.C."/>
            <person name="Deal K.R."/>
            <person name="Dubcovsky J."/>
            <person name="McGuire P.E."/>
            <person name="Lux T."/>
            <person name="Spannagl M."/>
            <person name="Mayer K.F.X."/>
            <person name="Baldrich P."/>
            <person name="Meyers B.C."/>
            <person name="Huo N."/>
            <person name="Gu Y.Q."/>
            <person name="Zhou H."/>
            <person name="Devos K.M."/>
            <person name="Bennetzen J.L."/>
            <person name="Unver T."/>
            <person name="Budak H."/>
            <person name="Gulick P.J."/>
            <person name="Galiba G."/>
            <person name="Kalapos B."/>
            <person name="Nelson D.R."/>
            <person name="Li P."/>
            <person name="You F.M."/>
            <person name="Luo M.C."/>
            <person name="Dvorak J."/>
        </authorList>
    </citation>
    <scope>NUCLEOTIDE SEQUENCE [LARGE SCALE GENOMIC DNA]</scope>
    <source>
        <strain evidence="2">cv. AL8/78</strain>
    </source>
</reference>
<dbReference type="Gramene" id="AET7Gv21139000.3">
    <property type="protein sequence ID" value="AET7Gv21139000.3"/>
    <property type="gene ID" value="AET7Gv21139000"/>
</dbReference>
<feature type="transmembrane region" description="Helical" evidence="1">
    <location>
        <begin position="41"/>
        <end position="59"/>
    </location>
</feature>
<dbReference type="EnsemblPlants" id="AET7Gv21139000.3">
    <property type="protein sequence ID" value="AET7Gv21139000.3"/>
    <property type="gene ID" value="AET7Gv21139000"/>
</dbReference>
<keyword evidence="1" id="KW-0812">Transmembrane</keyword>
<protein>
    <submittedName>
        <fullName evidence="2">Uncharacterized protein</fullName>
    </submittedName>
</protein>
<evidence type="ECO:0000256" key="1">
    <source>
        <dbReference type="SAM" id="Phobius"/>
    </source>
</evidence>
<dbReference type="AlphaFoldDB" id="A0A453SXL7"/>
<reference evidence="3" key="2">
    <citation type="journal article" date="2017" name="Nat. Plants">
        <title>The Aegilops tauschii genome reveals multiple impacts of transposons.</title>
        <authorList>
            <person name="Zhao G."/>
            <person name="Zou C."/>
            <person name="Li K."/>
            <person name="Wang K."/>
            <person name="Li T."/>
            <person name="Gao L."/>
            <person name="Zhang X."/>
            <person name="Wang H."/>
            <person name="Yang Z."/>
            <person name="Liu X."/>
            <person name="Jiang W."/>
            <person name="Mao L."/>
            <person name="Kong X."/>
            <person name="Jiao Y."/>
            <person name="Jia J."/>
        </authorList>
    </citation>
    <scope>NUCLEOTIDE SEQUENCE [LARGE SCALE GENOMIC DNA]</scope>
    <source>
        <strain evidence="3">cv. AL8/78</strain>
    </source>
</reference>
<feature type="transmembrane region" description="Helical" evidence="1">
    <location>
        <begin position="79"/>
        <end position="101"/>
    </location>
</feature>
<name>A0A453SXL7_AEGTS</name>
<dbReference type="Proteomes" id="UP000015105">
    <property type="component" value="Chromosome 7D"/>
</dbReference>